<evidence type="ECO:0000259" key="8">
    <source>
        <dbReference type="PROSITE" id="PS50075"/>
    </source>
</evidence>
<dbReference type="Pfam" id="PF08659">
    <property type="entry name" value="KR"/>
    <property type="match status" value="1"/>
</dbReference>
<evidence type="ECO:0000256" key="5">
    <source>
        <dbReference type="ARBA" id="ARBA00023194"/>
    </source>
</evidence>
<protein>
    <submittedName>
        <fullName evidence="10">Uncharacterized protein</fullName>
    </submittedName>
</protein>
<dbReference type="InterPro" id="IPR018201">
    <property type="entry name" value="Ketoacyl_synth_AS"/>
</dbReference>
<evidence type="ECO:0000256" key="1">
    <source>
        <dbReference type="ARBA" id="ARBA00001957"/>
    </source>
</evidence>
<dbReference type="SUPFAM" id="SSF47336">
    <property type="entry name" value="ACP-like"/>
    <property type="match status" value="1"/>
</dbReference>
<dbReference type="SUPFAM" id="SSF53901">
    <property type="entry name" value="Thiolase-like"/>
    <property type="match status" value="1"/>
</dbReference>
<dbReference type="InterPro" id="IPR016035">
    <property type="entry name" value="Acyl_Trfase/lysoPLipase"/>
</dbReference>
<evidence type="ECO:0000256" key="4">
    <source>
        <dbReference type="ARBA" id="ARBA00022679"/>
    </source>
</evidence>
<dbReference type="InterPro" id="IPR032821">
    <property type="entry name" value="PKS_assoc"/>
</dbReference>
<evidence type="ECO:0000256" key="3">
    <source>
        <dbReference type="ARBA" id="ARBA00022553"/>
    </source>
</evidence>
<dbReference type="EMBL" id="BLPF01000002">
    <property type="protein sequence ID" value="GFJ80784.1"/>
    <property type="molecule type" value="Genomic_DNA"/>
</dbReference>
<dbReference type="PROSITE" id="PS52004">
    <property type="entry name" value="KS3_2"/>
    <property type="match status" value="1"/>
</dbReference>
<dbReference type="InterPro" id="IPR006162">
    <property type="entry name" value="Ppantetheine_attach_site"/>
</dbReference>
<dbReference type="SMART" id="SM00822">
    <property type="entry name" value="PKS_KR"/>
    <property type="match status" value="1"/>
</dbReference>
<dbReference type="InterPro" id="IPR015083">
    <property type="entry name" value="NorB/c/GfsB-D-like_docking"/>
</dbReference>
<keyword evidence="7" id="KW-0012">Acyltransferase</keyword>
<dbReference type="InterPro" id="IPR057326">
    <property type="entry name" value="KR_dom"/>
</dbReference>
<keyword evidence="4" id="KW-0808">Transferase</keyword>
<dbReference type="GO" id="GO:0004315">
    <property type="term" value="F:3-oxoacyl-[acyl-carrier-protein] synthase activity"/>
    <property type="evidence" value="ECO:0007669"/>
    <property type="project" value="InterPro"/>
</dbReference>
<reference evidence="10 11" key="2">
    <citation type="submission" date="2020-03" db="EMBL/GenBank/DDBJ databases">
        <authorList>
            <person name="Ichikawa N."/>
            <person name="Kimura A."/>
            <person name="Kitahashi Y."/>
            <person name="Uohara A."/>
        </authorList>
    </citation>
    <scope>NUCLEOTIDE SEQUENCE [LARGE SCALE GENOMIC DNA]</scope>
    <source>
        <strain evidence="10 11">NBRC 108639</strain>
    </source>
</reference>
<keyword evidence="5" id="KW-0045">Antibiotic biosynthesis</keyword>
<evidence type="ECO:0000259" key="9">
    <source>
        <dbReference type="PROSITE" id="PS52004"/>
    </source>
</evidence>
<dbReference type="InterPro" id="IPR036299">
    <property type="entry name" value="Polyketide_synth_docking_sf"/>
</dbReference>
<keyword evidence="3" id="KW-0597">Phosphoprotein</keyword>
<dbReference type="InterPro" id="IPR014043">
    <property type="entry name" value="Acyl_transferase_dom"/>
</dbReference>
<dbReference type="GO" id="GO:0006633">
    <property type="term" value="P:fatty acid biosynthetic process"/>
    <property type="evidence" value="ECO:0007669"/>
    <property type="project" value="InterPro"/>
</dbReference>
<dbReference type="SMART" id="SM01294">
    <property type="entry name" value="PKS_PP_betabranch"/>
    <property type="match status" value="1"/>
</dbReference>
<dbReference type="CDD" id="cd00833">
    <property type="entry name" value="PKS"/>
    <property type="match status" value="1"/>
</dbReference>
<dbReference type="Gene3D" id="3.40.47.10">
    <property type="match status" value="1"/>
</dbReference>
<evidence type="ECO:0000256" key="6">
    <source>
        <dbReference type="ARBA" id="ARBA00023268"/>
    </source>
</evidence>
<dbReference type="PANTHER" id="PTHR43775">
    <property type="entry name" value="FATTY ACID SYNTHASE"/>
    <property type="match status" value="1"/>
</dbReference>
<dbReference type="InterPro" id="IPR036291">
    <property type="entry name" value="NAD(P)-bd_dom_sf"/>
</dbReference>
<keyword evidence="11" id="KW-1185">Reference proteome</keyword>
<comment type="cofactor">
    <cofactor evidence="1">
        <name>pantetheine 4'-phosphate</name>
        <dbReference type="ChEBI" id="CHEBI:47942"/>
    </cofactor>
</comment>
<keyword evidence="6" id="KW-0511">Multifunctional enzyme</keyword>
<sequence length="1508" mass="158350">MTGEASVTTQADTEERLRSYLKRVTLDLSQTRRRLRDLEERQQEPIAIVAMACRYPGGITSPEGLWDAVVEGRDAIGPFPADRGWPGEAFYHPDPDHPGTSYVRDGGFIHDAHSFDAAFFGISPREATAMDPQQRLLLEVAWELLERAGLDPAVLRGSRTGVFAGISSQDYLSRLPAIPEGYEGYSTTGTLTSVASGRVAYTFGFEGPAVTVDTACSSSLVAMHLAAQALRQGDCALAVAGGATVLTTPTAFAEFSRQRGLAPDGRCRSFAASADGTGFSEGVGLVLLERLEDARRNGHRVLGLLRGSAINQDGASNGLTAPNGEAQERVIHQALASAGLKPSDVDTVEAHGTGTTLGDPIEAQAIIATYGQGRPDDHPLWLGSVKSNLGHTQAAAGVAGVIKMVMAMRHGQLPATLHLDKPSPHVDWDSGAVRLLTETTGWPPREDGPRRAGVSSFGISGTNAHVIVEEPPPARPEPERVEQVPVVPWVLSARDENALHALAGRLAGWAADRDPVEVGWSLATTRAALEHRAVVVGADREELLASLESLAAGVAAPLGAGPVFVFPGQGSQWLGMGVELLDWSPVFAARMAECERALSSYVDWSLIDVLRGGERLDRVDVVQPVLWAVMVSLAEVWHSYGVTPGAVVGHSQGEIAAACVAGALSLDDGAKVVALRSRALRALAGSGAMASLAVPAGEVPSWLDGHPEVGVAAVNGPMSTVVSGPPEQVAAVVAAVEAAGRRARLIDVDYASHGPQVERIRERLSADLAGVSPAASRVAFYSSVTAARIDASGLDGGYWYTNLRQPVQFADTVTALLADGYRTFVECSPHPVLLPSVQETDEQALVVPTLRRDHGGPAQVARALGEAHVAGLAVDWGAWFPADPRPRTVDLPTYPFQRQRYWLPDLVTPPAPPAGDTEGAHYRVEWRPAPAVVPGEAEPAGPWLVVCSPDTPEPWVEACADALGGARAMAIASGEEADAFRRRPDELGAARGVLSLLPLAGTLCLIQALAEAAGDTRLWCATRAAMPAGPGEVPADAPQQAELWGFGRVAALEYPETWGGLVDLPAHPDDLDADLLRATLAGRIEDQVALRPGGALVPRLVPAAAPDGPGWHPAGTVLVTGPVHGQAGPVARWLAQRDGVRVLLLDNAATRADTEELRTAGVSVVDSAPDGPISTVIHTTAAGDLAPLAELTLDTLTASVAATLGLAGDVDADETVYFSSVTATWGSRDHGAFAAANAHLEALARLRRAQGRRATAVSWGLWHLPEALGDREAGARRQGLLPLAPAAALAALERVLSTGDDHAVVVNADWHRFLPLFTAARPVPLFDDLRLAVEEPVEAGPSESPLRRELAALDPEGRAARLVTLVRTHAAAVLRHPTPAAVAPHRPFKELGFDSIAGVELRNRLRAATGLALPSTLVFDFPTPDAAAGYLLSQLGGDGAPAFGDLAGLEAVLAALSPGDAARTRLVRELQALVWKYGGDPGPAEEKEDLGDASAEEMFALIDRELGG</sequence>
<dbReference type="SUPFAM" id="SSF51735">
    <property type="entry name" value="NAD(P)-binding Rossmann-fold domains"/>
    <property type="match status" value="2"/>
</dbReference>
<dbReference type="InterPro" id="IPR016036">
    <property type="entry name" value="Malonyl_transacylase_ACP-bd"/>
</dbReference>
<dbReference type="GO" id="GO:0031177">
    <property type="term" value="F:phosphopantetheine binding"/>
    <property type="evidence" value="ECO:0007669"/>
    <property type="project" value="InterPro"/>
</dbReference>
<dbReference type="CDD" id="cd08952">
    <property type="entry name" value="KR_1_SDR_x"/>
    <property type="match status" value="1"/>
</dbReference>
<keyword evidence="2" id="KW-0596">Phosphopantetheine</keyword>
<dbReference type="Gene3D" id="3.40.50.720">
    <property type="entry name" value="NAD(P)-binding Rossmann-like Domain"/>
    <property type="match status" value="1"/>
</dbReference>
<dbReference type="Pfam" id="PF00550">
    <property type="entry name" value="PP-binding"/>
    <property type="match status" value="1"/>
</dbReference>
<dbReference type="FunFam" id="1.10.1200.10:FF:000007">
    <property type="entry name" value="Probable polyketide synthase pks17"/>
    <property type="match status" value="1"/>
</dbReference>
<dbReference type="Gene3D" id="3.30.70.3290">
    <property type="match status" value="1"/>
</dbReference>
<organism evidence="10 11">
    <name type="scientific">Phytohabitans houttuyneae</name>
    <dbReference type="NCBI Taxonomy" id="1076126"/>
    <lineage>
        <taxon>Bacteria</taxon>
        <taxon>Bacillati</taxon>
        <taxon>Actinomycetota</taxon>
        <taxon>Actinomycetes</taxon>
        <taxon>Micromonosporales</taxon>
        <taxon>Micromonosporaceae</taxon>
    </lineage>
</organism>
<dbReference type="InterPro" id="IPR050091">
    <property type="entry name" value="PKS_NRPS_Biosynth_Enz"/>
</dbReference>
<dbReference type="SMART" id="SM00823">
    <property type="entry name" value="PKS_PP"/>
    <property type="match status" value="1"/>
</dbReference>
<dbReference type="Pfam" id="PF00109">
    <property type="entry name" value="ketoacyl-synt"/>
    <property type="match status" value="1"/>
</dbReference>
<dbReference type="InterPro" id="IPR001227">
    <property type="entry name" value="Ac_transferase_dom_sf"/>
</dbReference>
<dbReference type="Gene3D" id="1.10.1200.10">
    <property type="entry name" value="ACP-like"/>
    <property type="match status" value="1"/>
</dbReference>
<gene>
    <name evidence="10" type="ORF">Phou_049640</name>
</gene>
<dbReference type="InterPro" id="IPR009081">
    <property type="entry name" value="PP-bd_ACP"/>
</dbReference>
<dbReference type="SMART" id="SM00825">
    <property type="entry name" value="PKS_KS"/>
    <property type="match status" value="1"/>
</dbReference>
<dbReference type="SUPFAM" id="SSF101173">
    <property type="entry name" value="Docking domain B of the erythromycin polyketide synthase (DEBS)"/>
    <property type="match status" value="1"/>
</dbReference>
<dbReference type="GO" id="GO:0004312">
    <property type="term" value="F:fatty acid synthase activity"/>
    <property type="evidence" value="ECO:0007669"/>
    <property type="project" value="TreeGrafter"/>
</dbReference>
<dbReference type="Pfam" id="PF02801">
    <property type="entry name" value="Ketoacyl-synt_C"/>
    <property type="match status" value="1"/>
</dbReference>
<dbReference type="SUPFAM" id="SSF55048">
    <property type="entry name" value="Probable ACP-binding domain of malonyl-CoA ACP transacylase"/>
    <property type="match status" value="1"/>
</dbReference>
<dbReference type="GO" id="GO:0033068">
    <property type="term" value="P:macrolide biosynthetic process"/>
    <property type="evidence" value="ECO:0007669"/>
    <property type="project" value="UniProtKB-ARBA"/>
</dbReference>
<dbReference type="SUPFAM" id="SSF52151">
    <property type="entry name" value="FabD/lysophospholipase-like"/>
    <property type="match status" value="1"/>
</dbReference>
<dbReference type="PANTHER" id="PTHR43775:SF51">
    <property type="entry name" value="INACTIVE PHENOLPHTHIOCEROL SYNTHESIS POLYKETIDE SYNTHASE TYPE I PKS1-RELATED"/>
    <property type="match status" value="1"/>
</dbReference>
<dbReference type="Gene3D" id="3.40.366.10">
    <property type="entry name" value="Malonyl-Coenzyme A Acyl Carrier Protein, domain 2"/>
    <property type="match status" value="1"/>
</dbReference>
<dbReference type="FunFam" id="3.40.366.10:FF:000002">
    <property type="entry name" value="Probable polyketide synthase 2"/>
    <property type="match status" value="1"/>
</dbReference>
<dbReference type="InterPro" id="IPR016039">
    <property type="entry name" value="Thiolase-like"/>
</dbReference>
<dbReference type="Pfam" id="PF08990">
    <property type="entry name" value="Docking"/>
    <property type="match status" value="1"/>
</dbReference>
<comment type="caution">
    <text evidence="10">The sequence shown here is derived from an EMBL/GenBank/DDBJ whole genome shotgun (WGS) entry which is preliminary data.</text>
</comment>
<reference evidence="10 11" key="1">
    <citation type="submission" date="2020-03" db="EMBL/GenBank/DDBJ databases">
        <title>Whole genome shotgun sequence of Phytohabitans houttuyneae NBRC 108639.</title>
        <authorList>
            <person name="Komaki H."/>
            <person name="Tamura T."/>
        </authorList>
    </citation>
    <scope>NUCLEOTIDE SEQUENCE [LARGE SCALE GENOMIC DNA]</scope>
    <source>
        <strain evidence="10 11">NBRC 108639</strain>
    </source>
</reference>
<proteinExistence type="predicted"/>
<dbReference type="InterPro" id="IPR020806">
    <property type="entry name" value="PKS_PP-bd"/>
</dbReference>
<dbReference type="InterPro" id="IPR036736">
    <property type="entry name" value="ACP-like_sf"/>
</dbReference>
<dbReference type="PROSITE" id="PS50075">
    <property type="entry name" value="CARRIER"/>
    <property type="match status" value="1"/>
</dbReference>
<feature type="domain" description="Ketosynthase family 3 (KS3)" evidence="9">
    <location>
        <begin position="43"/>
        <end position="470"/>
    </location>
</feature>
<dbReference type="InterPro" id="IPR014030">
    <property type="entry name" value="Ketoacyl_synth_N"/>
</dbReference>
<accession>A0A6V8KAJ4</accession>
<evidence type="ECO:0000256" key="7">
    <source>
        <dbReference type="ARBA" id="ARBA00023315"/>
    </source>
</evidence>
<dbReference type="InterPro" id="IPR013968">
    <property type="entry name" value="PKS_KR"/>
</dbReference>
<dbReference type="InterPro" id="IPR014031">
    <property type="entry name" value="Ketoacyl_synth_C"/>
</dbReference>
<name>A0A6V8KAJ4_9ACTN</name>
<dbReference type="PROSITE" id="PS00606">
    <property type="entry name" value="KS3_1"/>
    <property type="match status" value="1"/>
</dbReference>
<dbReference type="Proteomes" id="UP000482800">
    <property type="component" value="Unassembled WGS sequence"/>
</dbReference>
<dbReference type="FunFam" id="3.40.47.10:FF:000019">
    <property type="entry name" value="Polyketide synthase type I"/>
    <property type="match status" value="1"/>
</dbReference>
<dbReference type="Pfam" id="PF00698">
    <property type="entry name" value="Acyl_transf_1"/>
    <property type="match status" value="1"/>
</dbReference>
<dbReference type="Pfam" id="PF16197">
    <property type="entry name" value="KAsynt_C_assoc"/>
    <property type="match status" value="1"/>
</dbReference>
<evidence type="ECO:0000256" key="2">
    <source>
        <dbReference type="ARBA" id="ARBA00022450"/>
    </source>
</evidence>
<dbReference type="PROSITE" id="PS00012">
    <property type="entry name" value="PHOSPHOPANTETHEINE"/>
    <property type="match status" value="1"/>
</dbReference>
<dbReference type="InterPro" id="IPR020841">
    <property type="entry name" value="PKS_Beta-ketoAc_synthase_dom"/>
</dbReference>
<feature type="domain" description="Carrier" evidence="8">
    <location>
        <begin position="1360"/>
        <end position="1435"/>
    </location>
</feature>
<dbReference type="SMART" id="SM00827">
    <property type="entry name" value="PKS_AT"/>
    <property type="match status" value="1"/>
</dbReference>
<evidence type="ECO:0000313" key="10">
    <source>
        <dbReference type="EMBL" id="GFJ80784.1"/>
    </source>
</evidence>
<evidence type="ECO:0000313" key="11">
    <source>
        <dbReference type="Proteomes" id="UP000482800"/>
    </source>
</evidence>